<feature type="chain" id="PRO_5003241407" description="Apple domain-containing protein" evidence="1">
    <location>
        <begin position="21"/>
        <end position="305"/>
    </location>
</feature>
<keyword evidence="1" id="KW-0732">Signal</keyword>
<dbReference type="HOGENOM" id="CLU_912946_0_0_1"/>
<dbReference type="InParanoid" id="E9H015"/>
<evidence type="ECO:0000256" key="1">
    <source>
        <dbReference type="SAM" id="SignalP"/>
    </source>
</evidence>
<dbReference type="Gene3D" id="3.50.4.10">
    <property type="entry name" value="Hepatocyte Growth Factor"/>
    <property type="match status" value="1"/>
</dbReference>
<dbReference type="AlphaFoldDB" id="E9H015"/>
<evidence type="ECO:0000313" key="2">
    <source>
        <dbReference type="EMBL" id="EFX74916.1"/>
    </source>
</evidence>
<sequence>MSSMFAFGIALLSMMHLVSANNVTDWNTGDGGFKWWTNCEFPGDDIGKFPLTTATRVECGRLCIANPQCIHFVVGDLYYCHMKKEPAPTTPRFDIDPERKAICGFIPWRYGYKTGTERGSDDWKSTSKSGIYNCSFYGNDRLILTTECRQTKDCSFWVDAHIALTAKGVKDGLNFPRFTRSFEDTRSHPRFTMPGIEQINDVLLKARNDAENALATLGLRAKGKDKFDFPQDLSQQLNSTNAKKKKIVPSTAGKVEETPMISNGYFPCKYYVCSVPMPILDEEKSLPLSESSTDQLNLFLNLLEK</sequence>
<evidence type="ECO:0008006" key="4">
    <source>
        <dbReference type="Google" id="ProtNLM"/>
    </source>
</evidence>
<keyword evidence="3" id="KW-1185">Reference proteome</keyword>
<dbReference type="Proteomes" id="UP000000305">
    <property type="component" value="Unassembled WGS sequence"/>
</dbReference>
<reference evidence="2 3" key="1">
    <citation type="journal article" date="2011" name="Science">
        <title>The ecoresponsive genome of Daphnia pulex.</title>
        <authorList>
            <person name="Colbourne J.K."/>
            <person name="Pfrender M.E."/>
            <person name="Gilbert D."/>
            <person name="Thomas W.K."/>
            <person name="Tucker A."/>
            <person name="Oakley T.H."/>
            <person name="Tokishita S."/>
            <person name="Aerts A."/>
            <person name="Arnold G.J."/>
            <person name="Basu M.K."/>
            <person name="Bauer D.J."/>
            <person name="Caceres C.E."/>
            <person name="Carmel L."/>
            <person name="Casola C."/>
            <person name="Choi J.H."/>
            <person name="Detter J.C."/>
            <person name="Dong Q."/>
            <person name="Dusheyko S."/>
            <person name="Eads B.D."/>
            <person name="Frohlich T."/>
            <person name="Geiler-Samerotte K.A."/>
            <person name="Gerlach D."/>
            <person name="Hatcher P."/>
            <person name="Jogdeo S."/>
            <person name="Krijgsveld J."/>
            <person name="Kriventseva E.V."/>
            <person name="Kultz D."/>
            <person name="Laforsch C."/>
            <person name="Lindquist E."/>
            <person name="Lopez J."/>
            <person name="Manak J.R."/>
            <person name="Muller J."/>
            <person name="Pangilinan J."/>
            <person name="Patwardhan R.P."/>
            <person name="Pitluck S."/>
            <person name="Pritham E.J."/>
            <person name="Rechtsteiner A."/>
            <person name="Rho M."/>
            <person name="Rogozin I.B."/>
            <person name="Sakarya O."/>
            <person name="Salamov A."/>
            <person name="Schaack S."/>
            <person name="Shapiro H."/>
            <person name="Shiga Y."/>
            <person name="Skalitzky C."/>
            <person name="Smith Z."/>
            <person name="Souvorov A."/>
            <person name="Sung W."/>
            <person name="Tang Z."/>
            <person name="Tsuchiya D."/>
            <person name="Tu H."/>
            <person name="Vos H."/>
            <person name="Wang M."/>
            <person name="Wolf Y.I."/>
            <person name="Yamagata H."/>
            <person name="Yamada T."/>
            <person name="Ye Y."/>
            <person name="Shaw J.R."/>
            <person name="Andrews J."/>
            <person name="Crease T.J."/>
            <person name="Tang H."/>
            <person name="Lucas S.M."/>
            <person name="Robertson H.M."/>
            <person name="Bork P."/>
            <person name="Koonin E.V."/>
            <person name="Zdobnov E.M."/>
            <person name="Grigoriev I.V."/>
            <person name="Lynch M."/>
            <person name="Boore J.L."/>
        </authorList>
    </citation>
    <scope>NUCLEOTIDE SEQUENCE [LARGE SCALE GENOMIC DNA]</scope>
</reference>
<organism evidence="2 3">
    <name type="scientific">Daphnia pulex</name>
    <name type="common">Water flea</name>
    <dbReference type="NCBI Taxonomy" id="6669"/>
    <lineage>
        <taxon>Eukaryota</taxon>
        <taxon>Metazoa</taxon>
        <taxon>Ecdysozoa</taxon>
        <taxon>Arthropoda</taxon>
        <taxon>Crustacea</taxon>
        <taxon>Branchiopoda</taxon>
        <taxon>Diplostraca</taxon>
        <taxon>Cladocera</taxon>
        <taxon>Anomopoda</taxon>
        <taxon>Daphniidae</taxon>
        <taxon>Daphnia</taxon>
    </lineage>
</organism>
<dbReference type="PhylomeDB" id="E9H015"/>
<accession>E9H015</accession>
<evidence type="ECO:0000313" key="3">
    <source>
        <dbReference type="Proteomes" id="UP000000305"/>
    </source>
</evidence>
<dbReference type="EMBL" id="GL732579">
    <property type="protein sequence ID" value="EFX74916.1"/>
    <property type="molecule type" value="Genomic_DNA"/>
</dbReference>
<proteinExistence type="predicted"/>
<gene>
    <name evidence="2" type="ORF">DAPPUDRAFT_108384</name>
</gene>
<protein>
    <recommendedName>
        <fullName evidence="4">Apple domain-containing protein</fullName>
    </recommendedName>
</protein>
<name>E9H015_DAPPU</name>
<feature type="signal peptide" evidence="1">
    <location>
        <begin position="1"/>
        <end position="20"/>
    </location>
</feature>
<dbReference type="KEGG" id="dpx:DAPPUDRAFT_108384"/>